<dbReference type="Proteomes" id="UP000694402">
    <property type="component" value="Unassembled WGS sequence"/>
</dbReference>
<protein>
    <recommendedName>
        <fullName evidence="4">Major facilitator superfamily (MFS) profile domain-containing protein</fullName>
    </recommendedName>
</protein>
<feature type="compositionally biased region" description="Polar residues" evidence="2">
    <location>
        <begin position="145"/>
        <end position="157"/>
    </location>
</feature>
<proteinExistence type="predicted"/>
<accession>A0AAZ3PZX3</accession>
<evidence type="ECO:0000256" key="1">
    <source>
        <dbReference type="ARBA" id="ARBA00004141"/>
    </source>
</evidence>
<dbReference type="PROSITE" id="PS50850">
    <property type="entry name" value="MFS"/>
    <property type="match status" value="1"/>
</dbReference>
<feature type="transmembrane region" description="Helical" evidence="3">
    <location>
        <begin position="259"/>
        <end position="280"/>
    </location>
</feature>
<gene>
    <name evidence="5" type="primary">LOC112242075</name>
</gene>
<reference evidence="5" key="2">
    <citation type="submission" date="2025-08" db="UniProtKB">
        <authorList>
            <consortium name="Ensembl"/>
        </authorList>
    </citation>
    <scope>IDENTIFICATION</scope>
</reference>
<reference evidence="6" key="1">
    <citation type="journal article" date="2018" name="PLoS ONE">
        <title>Chinook salmon (Oncorhynchus tshawytscha) genome and transcriptome.</title>
        <authorList>
            <person name="Christensen K.A."/>
            <person name="Leong J.S."/>
            <person name="Sakhrani D."/>
            <person name="Biagi C.A."/>
            <person name="Minkley D.R."/>
            <person name="Withler R.E."/>
            <person name="Rondeau E.B."/>
            <person name="Koop B.F."/>
            <person name="Devlin R.H."/>
        </authorList>
    </citation>
    <scope>NUCLEOTIDE SEQUENCE [LARGE SCALE GENOMIC DNA]</scope>
</reference>
<dbReference type="Pfam" id="PF07690">
    <property type="entry name" value="MFS_1"/>
    <property type="match status" value="1"/>
</dbReference>
<dbReference type="AlphaFoldDB" id="A0AAZ3PZX3"/>
<feature type="transmembrane region" description="Helical" evidence="3">
    <location>
        <begin position="464"/>
        <end position="485"/>
    </location>
</feature>
<feature type="transmembrane region" description="Helical" evidence="3">
    <location>
        <begin position="287"/>
        <end position="306"/>
    </location>
</feature>
<feature type="transmembrane region" description="Helical" evidence="3">
    <location>
        <begin position="220"/>
        <end position="244"/>
    </location>
</feature>
<feature type="transmembrane region" description="Helical" evidence="3">
    <location>
        <begin position="531"/>
        <end position="552"/>
    </location>
</feature>
<evidence type="ECO:0000313" key="5">
    <source>
        <dbReference type="Ensembl" id="ENSOTSP00005121778.1"/>
    </source>
</evidence>
<evidence type="ECO:0000256" key="2">
    <source>
        <dbReference type="SAM" id="MobiDB-lite"/>
    </source>
</evidence>
<feature type="transmembrane region" description="Helical" evidence="3">
    <location>
        <begin position="343"/>
        <end position="364"/>
    </location>
</feature>
<dbReference type="PANTHER" id="PTHR11360:SF21">
    <property type="entry name" value="MONOCARBOXYLATE TRANSPORTER 6"/>
    <property type="match status" value="1"/>
</dbReference>
<dbReference type="GeneTree" id="ENSGT00940000159666"/>
<keyword evidence="6" id="KW-1185">Reference proteome</keyword>
<feature type="compositionally biased region" description="Basic and acidic residues" evidence="2">
    <location>
        <begin position="109"/>
        <end position="133"/>
    </location>
</feature>
<dbReference type="PANTHER" id="PTHR11360">
    <property type="entry name" value="MONOCARBOXYLATE TRANSPORTER"/>
    <property type="match status" value="1"/>
</dbReference>
<keyword evidence="3" id="KW-0812">Transmembrane</keyword>
<dbReference type="InterPro" id="IPR020846">
    <property type="entry name" value="MFS_dom"/>
</dbReference>
<feature type="transmembrane region" description="Helical" evidence="3">
    <location>
        <begin position="622"/>
        <end position="645"/>
    </location>
</feature>
<name>A0AAZ3PZX3_ONCTS</name>
<dbReference type="Ensembl" id="ENSOTST00005169576.1">
    <property type="protein sequence ID" value="ENSOTSP00005121778.1"/>
    <property type="gene ID" value="ENSOTSG00005048488.1"/>
</dbReference>
<comment type="subcellular location">
    <subcellularLocation>
        <location evidence="1">Membrane</location>
        <topology evidence="1">Multi-pass membrane protein</topology>
    </subcellularLocation>
</comment>
<dbReference type="GO" id="GO:0016323">
    <property type="term" value="C:basolateral plasma membrane"/>
    <property type="evidence" value="ECO:0007669"/>
    <property type="project" value="TreeGrafter"/>
</dbReference>
<reference evidence="5" key="3">
    <citation type="submission" date="2025-09" db="UniProtKB">
        <authorList>
            <consortium name="Ensembl"/>
        </authorList>
    </citation>
    <scope>IDENTIFICATION</scope>
</reference>
<dbReference type="SUPFAM" id="SSF103473">
    <property type="entry name" value="MFS general substrate transporter"/>
    <property type="match status" value="1"/>
</dbReference>
<dbReference type="InterPro" id="IPR011701">
    <property type="entry name" value="MFS"/>
</dbReference>
<dbReference type="InterPro" id="IPR036259">
    <property type="entry name" value="MFS_trans_sf"/>
</dbReference>
<evidence type="ECO:0000313" key="6">
    <source>
        <dbReference type="Proteomes" id="UP000694402"/>
    </source>
</evidence>
<keyword evidence="3" id="KW-0472">Membrane</keyword>
<feature type="compositionally biased region" description="Polar residues" evidence="2">
    <location>
        <begin position="14"/>
        <end position="36"/>
    </location>
</feature>
<feature type="domain" description="Major facilitator superfamily (MFS) profile" evidence="4">
    <location>
        <begin position="221"/>
        <end position="652"/>
    </location>
</feature>
<evidence type="ECO:0000256" key="3">
    <source>
        <dbReference type="SAM" id="Phobius"/>
    </source>
</evidence>
<dbReference type="FunFam" id="1.20.1250.20:FF:000337">
    <property type="entry name" value="Solute carrier family 16 member 5"/>
    <property type="match status" value="1"/>
</dbReference>
<feature type="transmembrane region" description="Helical" evidence="3">
    <location>
        <begin position="558"/>
        <end position="579"/>
    </location>
</feature>
<feature type="region of interest" description="Disordered" evidence="2">
    <location>
        <begin position="1"/>
        <end position="208"/>
    </location>
</feature>
<feature type="transmembrane region" description="Helical" evidence="3">
    <location>
        <begin position="312"/>
        <end position="331"/>
    </location>
</feature>
<dbReference type="Gene3D" id="1.20.1250.20">
    <property type="entry name" value="MFS general substrate transporter like domains"/>
    <property type="match status" value="1"/>
</dbReference>
<feature type="transmembrane region" description="Helical" evidence="3">
    <location>
        <begin position="591"/>
        <end position="610"/>
    </location>
</feature>
<feature type="transmembrane region" description="Helical" evidence="3">
    <location>
        <begin position="376"/>
        <end position="397"/>
    </location>
</feature>
<feature type="compositionally biased region" description="Acidic residues" evidence="2">
    <location>
        <begin position="165"/>
        <end position="179"/>
    </location>
</feature>
<dbReference type="GO" id="GO:0008028">
    <property type="term" value="F:monocarboxylic acid transmembrane transporter activity"/>
    <property type="evidence" value="ECO:0007669"/>
    <property type="project" value="TreeGrafter"/>
</dbReference>
<feature type="transmembrane region" description="Helical" evidence="3">
    <location>
        <begin position="497"/>
        <end position="519"/>
    </location>
</feature>
<sequence length="739" mass="79253">MTLQSPECRLLSATKLQVQTRNPGRSVPMETNSQGTSDDKQATGFYMEADLAEGPVHSQLGRMTEGVELEARQNQSHRTQRTRQNHNQGDTVLLRRGSGGEGPQGPKGPEVRAERSRGSEVRAERSRGSEVRAEGSSGSEDGVETRTSQDWTGVNHSTVRRSTDSDSEEQEENEEEEEDSLQHHHLTGLPPHNGPTGEPGAGLSGNGYAQQVAPDGGWGWVVLVATILVLALTLAFPSCIGIFYTELQAEFSSSNTETSWVPAIMTAVLHAGGPLCSVLVERFGCRVTVMVGGVLSGLGMVVSALARTITELYITSIIAGLGFCLSFQPSVTMMGHYFLRRRAFANALSSTGTALGLSTLPLLANFLLGQFGWRGSFLVLGGLLLNCCVCGAVMRPLGAKHSGAQRTLTNKAAQGLSKQPIKGPLQQEKEGIKTRLRTAFSDLVVFLRRHMAFDLLVSNPRYRAYALGVTWMMLGFVVPLVYLVPYATANGMEQDRAALLMAVLGLVNIAVRPVAAVFFGLPRFRGSGCFVYVFAVALLVNGLSNSICGAAATFPVLLIYVVIFGLSMSVIGSLLFTVLMETVEMSRFPSALGLISMLESGTLLIGPPLAGMLVDSTGHYSYVFYACSVTVSSSGLFLIAAFYYLDRQRKREEKKRAGPPAAYQQKPAISLVPDCQYSHVPSTQGGKPAISLVPDCQYSHVPSTQGGKPAISLVPDCQYSHVPSTQGGRSADTVCVTNV</sequence>
<keyword evidence="3" id="KW-1133">Transmembrane helix</keyword>
<evidence type="ECO:0000259" key="4">
    <source>
        <dbReference type="PROSITE" id="PS50850"/>
    </source>
</evidence>
<dbReference type="InterPro" id="IPR050327">
    <property type="entry name" value="Proton-linked_MCT"/>
</dbReference>
<organism evidence="5 6">
    <name type="scientific">Oncorhynchus tshawytscha</name>
    <name type="common">Chinook salmon</name>
    <name type="synonym">Salmo tshawytscha</name>
    <dbReference type="NCBI Taxonomy" id="74940"/>
    <lineage>
        <taxon>Eukaryota</taxon>
        <taxon>Metazoa</taxon>
        <taxon>Chordata</taxon>
        <taxon>Craniata</taxon>
        <taxon>Vertebrata</taxon>
        <taxon>Euteleostomi</taxon>
        <taxon>Actinopterygii</taxon>
        <taxon>Neopterygii</taxon>
        <taxon>Teleostei</taxon>
        <taxon>Protacanthopterygii</taxon>
        <taxon>Salmoniformes</taxon>
        <taxon>Salmonidae</taxon>
        <taxon>Salmoninae</taxon>
        <taxon>Oncorhynchus</taxon>
    </lineage>
</organism>